<sequence length="402" mass="42415">MRNFGEFRQHWRPLTASFLGMGSALSLNSYILSTFAPYMIGEFGWSRAQWAMLGIVQGVMIVCLPLAGRLTDLYGVRRVAATGALTFPLFLVAISMMNGDLHVYLAIYVAQTIVGATTTATVYARVVAEAFTLRRGLALAIAGSSPPLVAAIGSPLVTAFVDSHGWRAGYLAVAIYCAICAVATIALLPRGRPRGVRLEAGVQRRAGVYRAISAMPVFWMLLLACFLVNLPFTLAISQIKLVVLDQGISDADAAIMISAFAIGSIVGRFIAGFALDVIAGHIVAAIGFGLPFIGLMLLASSYDTVPVVGLAILLMGLSFGSEGDVIPFLITRYFDMAIFSTVMGLLSAAIGLAMAMGNVILSASLTATDSFDLYLFIAAAGSFLGSGIFLALGLRRFRPAGA</sequence>
<organism evidence="6 7">
    <name type="scientific">Novosphingobium anseongense</name>
    <dbReference type="NCBI Taxonomy" id="3133436"/>
    <lineage>
        <taxon>Bacteria</taxon>
        <taxon>Pseudomonadati</taxon>
        <taxon>Pseudomonadota</taxon>
        <taxon>Alphaproteobacteria</taxon>
        <taxon>Sphingomonadales</taxon>
        <taxon>Sphingomonadaceae</taxon>
        <taxon>Novosphingobium</taxon>
    </lineage>
</organism>
<feature type="transmembrane region" description="Helical" evidence="4">
    <location>
        <begin position="208"/>
        <end position="233"/>
    </location>
</feature>
<evidence type="ECO:0000256" key="4">
    <source>
        <dbReference type="SAM" id="Phobius"/>
    </source>
</evidence>
<dbReference type="InterPro" id="IPR050327">
    <property type="entry name" value="Proton-linked_MCT"/>
</dbReference>
<dbReference type="InterPro" id="IPR011701">
    <property type="entry name" value="MFS"/>
</dbReference>
<dbReference type="PROSITE" id="PS50850">
    <property type="entry name" value="MFS"/>
    <property type="match status" value="1"/>
</dbReference>
<dbReference type="Pfam" id="PF07690">
    <property type="entry name" value="MFS_1"/>
    <property type="match status" value="1"/>
</dbReference>
<reference evidence="6 7" key="1">
    <citation type="submission" date="2024-03" db="EMBL/GenBank/DDBJ databases">
        <authorList>
            <person name="Jo J.-H."/>
        </authorList>
    </citation>
    <scope>NUCLEOTIDE SEQUENCE [LARGE SCALE GENOMIC DNA]</scope>
    <source>
        <strain evidence="6 7">PS1R-30</strain>
    </source>
</reference>
<gene>
    <name evidence="6" type="ORF">WG901_21210</name>
</gene>
<protein>
    <submittedName>
        <fullName evidence="6">MFS transporter</fullName>
    </submittedName>
</protein>
<evidence type="ECO:0000259" key="5">
    <source>
        <dbReference type="PROSITE" id="PS50850"/>
    </source>
</evidence>
<dbReference type="InterPro" id="IPR020846">
    <property type="entry name" value="MFS_dom"/>
</dbReference>
<accession>A0ABU8S1G0</accession>
<feature type="transmembrane region" description="Helical" evidence="4">
    <location>
        <begin position="282"/>
        <end position="302"/>
    </location>
</feature>
<feature type="transmembrane region" description="Helical" evidence="4">
    <location>
        <begin position="12"/>
        <end position="36"/>
    </location>
</feature>
<evidence type="ECO:0000313" key="7">
    <source>
        <dbReference type="Proteomes" id="UP001361239"/>
    </source>
</evidence>
<feature type="transmembrane region" description="Helical" evidence="4">
    <location>
        <begin position="48"/>
        <end position="67"/>
    </location>
</feature>
<comment type="caution">
    <text evidence="6">The sequence shown here is derived from an EMBL/GenBank/DDBJ whole genome shotgun (WGS) entry which is preliminary data.</text>
</comment>
<dbReference type="InterPro" id="IPR036259">
    <property type="entry name" value="MFS_trans_sf"/>
</dbReference>
<evidence type="ECO:0000256" key="1">
    <source>
        <dbReference type="ARBA" id="ARBA00022692"/>
    </source>
</evidence>
<feature type="transmembrane region" description="Helical" evidence="4">
    <location>
        <begin position="168"/>
        <end position="188"/>
    </location>
</feature>
<keyword evidence="2 4" id="KW-1133">Transmembrane helix</keyword>
<feature type="transmembrane region" description="Helical" evidence="4">
    <location>
        <begin position="253"/>
        <end position="275"/>
    </location>
</feature>
<feature type="transmembrane region" description="Helical" evidence="4">
    <location>
        <begin position="337"/>
        <end position="361"/>
    </location>
</feature>
<dbReference type="PANTHER" id="PTHR11360">
    <property type="entry name" value="MONOCARBOXYLATE TRANSPORTER"/>
    <property type="match status" value="1"/>
</dbReference>
<evidence type="ECO:0000256" key="2">
    <source>
        <dbReference type="ARBA" id="ARBA00022989"/>
    </source>
</evidence>
<dbReference type="SUPFAM" id="SSF103473">
    <property type="entry name" value="MFS general substrate transporter"/>
    <property type="match status" value="1"/>
</dbReference>
<dbReference type="PANTHER" id="PTHR11360:SF284">
    <property type="entry name" value="EG:103B4.3 PROTEIN-RELATED"/>
    <property type="match status" value="1"/>
</dbReference>
<feature type="transmembrane region" description="Helical" evidence="4">
    <location>
        <begin position="136"/>
        <end position="156"/>
    </location>
</feature>
<keyword evidence="1 4" id="KW-0812">Transmembrane</keyword>
<evidence type="ECO:0000313" key="6">
    <source>
        <dbReference type="EMBL" id="MEJ5979186.1"/>
    </source>
</evidence>
<feature type="transmembrane region" description="Helical" evidence="4">
    <location>
        <begin position="103"/>
        <end position="124"/>
    </location>
</feature>
<feature type="transmembrane region" description="Helical" evidence="4">
    <location>
        <begin position="79"/>
        <end position="97"/>
    </location>
</feature>
<evidence type="ECO:0000256" key="3">
    <source>
        <dbReference type="ARBA" id="ARBA00023136"/>
    </source>
</evidence>
<dbReference type="RefSeq" id="WP_339589119.1">
    <property type="nucleotide sequence ID" value="NZ_JBBHJZ010000005.1"/>
</dbReference>
<keyword evidence="7" id="KW-1185">Reference proteome</keyword>
<dbReference type="EMBL" id="JBBHJZ010000005">
    <property type="protein sequence ID" value="MEJ5979186.1"/>
    <property type="molecule type" value="Genomic_DNA"/>
</dbReference>
<keyword evidence="3 4" id="KW-0472">Membrane</keyword>
<proteinExistence type="predicted"/>
<dbReference type="Gene3D" id="1.20.1250.20">
    <property type="entry name" value="MFS general substrate transporter like domains"/>
    <property type="match status" value="2"/>
</dbReference>
<feature type="domain" description="Major facilitator superfamily (MFS) profile" evidence="5">
    <location>
        <begin position="14"/>
        <end position="398"/>
    </location>
</feature>
<name>A0ABU8S1G0_9SPHN</name>
<feature type="transmembrane region" description="Helical" evidence="4">
    <location>
        <begin position="373"/>
        <end position="394"/>
    </location>
</feature>
<dbReference type="Proteomes" id="UP001361239">
    <property type="component" value="Unassembled WGS sequence"/>
</dbReference>
<feature type="transmembrane region" description="Helical" evidence="4">
    <location>
        <begin position="308"/>
        <end position="330"/>
    </location>
</feature>